<accession>A0A7S0H3D0</accession>
<dbReference type="AlphaFoldDB" id="A0A7S0H3D0"/>
<reference evidence="1" key="1">
    <citation type="submission" date="2021-01" db="EMBL/GenBank/DDBJ databases">
        <authorList>
            <person name="Corre E."/>
            <person name="Pelletier E."/>
            <person name="Niang G."/>
            <person name="Scheremetjew M."/>
            <person name="Finn R."/>
            <person name="Kale V."/>
            <person name="Holt S."/>
            <person name="Cochrane G."/>
            <person name="Meng A."/>
            <person name="Brown T."/>
            <person name="Cohen L."/>
        </authorList>
    </citation>
    <scope>NUCLEOTIDE SEQUENCE</scope>
    <source>
        <strain evidence="1">CCMP2058</strain>
    </source>
</reference>
<protein>
    <submittedName>
        <fullName evidence="1">Uncharacterized protein</fullName>
    </submittedName>
</protein>
<dbReference type="SUPFAM" id="SSF53756">
    <property type="entry name" value="UDP-Glycosyltransferase/glycogen phosphorylase"/>
    <property type="match status" value="1"/>
</dbReference>
<dbReference type="InterPro" id="IPR038577">
    <property type="entry name" value="GT10-like_C_sf"/>
</dbReference>
<dbReference type="EMBL" id="HBEM01018087">
    <property type="protein sequence ID" value="CAD8453393.1"/>
    <property type="molecule type" value="Transcribed_RNA"/>
</dbReference>
<gene>
    <name evidence="1" type="ORF">LAMO00422_LOCUS12333</name>
</gene>
<proteinExistence type="predicted"/>
<evidence type="ECO:0000313" key="1">
    <source>
        <dbReference type="EMBL" id="CAD8453393.1"/>
    </source>
</evidence>
<sequence>MAFETTQVDGYFTESVALAAIAGAVPVFWGDEGIGDRINEKRLVNINAHVSEEHVLKLRDAESISGDERITFAYNFLHQDFLHAVKHIRSLDEDYAKYQIKLTNSIIKEKSVDMSVLSPKRIAHAFRNILTDLDSYVTKEEE</sequence>
<organism evidence="1">
    <name type="scientific">Amorphochlora amoebiformis</name>
    <dbReference type="NCBI Taxonomy" id="1561963"/>
    <lineage>
        <taxon>Eukaryota</taxon>
        <taxon>Sar</taxon>
        <taxon>Rhizaria</taxon>
        <taxon>Cercozoa</taxon>
        <taxon>Chlorarachniophyceae</taxon>
        <taxon>Amorphochlora</taxon>
    </lineage>
</organism>
<dbReference type="Gene3D" id="3.40.50.11660">
    <property type="entry name" value="Glycosyl transferase family 10, C-terminal domain"/>
    <property type="match status" value="1"/>
</dbReference>
<name>A0A7S0H3D0_9EUKA</name>